<feature type="domain" description="SGNH hydrolase-type esterase" evidence="2">
    <location>
        <begin position="13"/>
        <end position="146"/>
    </location>
</feature>
<dbReference type="PANTHER" id="PTHR11852:SF0">
    <property type="entry name" value="PLATELET-ACTIVATING FACTOR ACETYLHYDROLASE IB SUBUNIT BETA HOMOLOG"/>
    <property type="match status" value="1"/>
</dbReference>
<keyword evidence="3" id="KW-1185">Reference proteome</keyword>
<proteinExistence type="inferred from homology"/>
<dbReference type="RefSeq" id="XP_006824231.1">
    <property type="nucleotide sequence ID" value="XM_006824168.1"/>
</dbReference>
<evidence type="ECO:0000313" key="4">
    <source>
        <dbReference type="RefSeq" id="XP_006824231.1"/>
    </source>
</evidence>
<comment type="similarity">
    <text evidence="1">Belongs to the 'GDSL' lipolytic enzyme family. Platelet-activating factor acetylhydrolase IB beta/gamma subunits subfamily.</text>
</comment>
<accession>A0ABM0MW40</accession>
<reference evidence="4" key="1">
    <citation type="submission" date="2025-08" db="UniProtKB">
        <authorList>
            <consortium name="RefSeq"/>
        </authorList>
    </citation>
    <scope>IDENTIFICATION</scope>
    <source>
        <tissue evidence="4">Testes</tissue>
    </source>
</reference>
<feature type="non-terminal residue" evidence="4">
    <location>
        <position position="1"/>
    </location>
</feature>
<dbReference type="GeneID" id="100369000"/>
<dbReference type="InterPro" id="IPR013830">
    <property type="entry name" value="SGNH_hydro"/>
</dbReference>
<evidence type="ECO:0000256" key="1">
    <source>
        <dbReference type="ARBA" id="ARBA00038184"/>
    </source>
</evidence>
<evidence type="ECO:0000313" key="3">
    <source>
        <dbReference type="Proteomes" id="UP000694865"/>
    </source>
</evidence>
<organism evidence="3 4">
    <name type="scientific">Saccoglossus kowalevskii</name>
    <name type="common">Acorn worm</name>
    <dbReference type="NCBI Taxonomy" id="10224"/>
    <lineage>
        <taxon>Eukaryota</taxon>
        <taxon>Metazoa</taxon>
        <taxon>Hemichordata</taxon>
        <taxon>Enteropneusta</taxon>
        <taxon>Harrimaniidae</taxon>
        <taxon>Saccoglossus</taxon>
    </lineage>
</organism>
<dbReference type="InterPro" id="IPR036514">
    <property type="entry name" value="SGNH_hydro_sf"/>
</dbReference>
<protein>
    <submittedName>
        <fullName evidence="4">Platelet-activating factor acetylhydrolase IB subunit gamma-like</fullName>
    </submittedName>
</protein>
<dbReference type="Pfam" id="PF13472">
    <property type="entry name" value="Lipase_GDSL_2"/>
    <property type="match status" value="1"/>
</dbReference>
<dbReference type="SUPFAM" id="SSF52266">
    <property type="entry name" value="SGNH hydrolase"/>
    <property type="match status" value="1"/>
</dbReference>
<dbReference type="Proteomes" id="UP000694865">
    <property type="component" value="Unplaced"/>
</dbReference>
<gene>
    <name evidence="4" type="primary">LOC100369000</name>
</gene>
<name>A0ABM0MW40_SACKO</name>
<sequence length="162" mass="18211">IWFKWFVPMHSLNFGTGGDATQHILWRMQNGELNNFKPKVVVLLAGTNNHGHTAEQVTGGIKAIVDTISEKQPQAQIIVLSLPPRGQTHNPLRVKNQKVNESLPAVLKSVPNTTFLDCDPGFVQADGTIDHNDMYDYLHFTKRAYEKYCTPLYEALTNILLP</sequence>
<dbReference type="PANTHER" id="PTHR11852">
    <property type="entry name" value="PLATELET-ACTIVATING FACTOR ACETYLHYDROLASE"/>
    <property type="match status" value="1"/>
</dbReference>
<dbReference type="Gene3D" id="3.40.50.1110">
    <property type="entry name" value="SGNH hydrolase"/>
    <property type="match status" value="1"/>
</dbReference>
<evidence type="ECO:0000259" key="2">
    <source>
        <dbReference type="Pfam" id="PF13472"/>
    </source>
</evidence>